<evidence type="ECO:0000256" key="1">
    <source>
        <dbReference type="SAM" id="MobiDB-lite"/>
    </source>
</evidence>
<feature type="compositionally biased region" description="Low complexity" evidence="1">
    <location>
        <begin position="464"/>
        <end position="479"/>
    </location>
</feature>
<dbReference type="EMBL" id="QGNW01001481">
    <property type="protein sequence ID" value="RVW39482.1"/>
    <property type="molecule type" value="Genomic_DNA"/>
</dbReference>
<reference evidence="2 3" key="1">
    <citation type="journal article" date="2018" name="PLoS Genet.">
        <title>Population sequencing reveals clonal diversity and ancestral inbreeding in the grapevine cultivar Chardonnay.</title>
        <authorList>
            <person name="Roach M.J."/>
            <person name="Johnson D.L."/>
            <person name="Bohlmann J."/>
            <person name="van Vuuren H.J."/>
            <person name="Jones S.J."/>
            <person name="Pretorius I.S."/>
            <person name="Schmidt S.A."/>
            <person name="Borneman A.R."/>
        </authorList>
    </citation>
    <scope>NUCLEOTIDE SEQUENCE [LARGE SCALE GENOMIC DNA]</scope>
    <source>
        <strain evidence="3">cv. Chardonnay</strain>
        <tissue evidence="2">Leaf</tissue>
    </source>
</reference>
<sequence length="840" mass="92906">MFADFTIPCAEVVLFKWLFDNDQGLLLQAKRFEWRNLGIGNREEPRFRSFNRFDMEELDWLMVHLKKAVEVEASRGFVRKIRGKTKTLLMEICFNNRGRFMKITEFVTKRKPLFLVVPEGVKGKGWEDLRKAILSVQENSERDGGDSKEKNGDIWMNRDTFRGGRSYAEVVVEAGLRTGGSFSARKWARAVICESQVKVQDWTHEGRAIARMMGMKGMVSINPISAFKGCFFVSSTRRAERVHDQGRLSVKGRTILLRKWSPKENMVVQGKFRRGWLVLKGLPFHLWDEVQLNFILKKWGRVTKVAKETLKLVDLTRAKLWVEMLPNVVLPALLEVEDGERSYTVAVSVTGEDEDAVAVTSELNRSRNEWVRVGGCVSQSSKVAEGLRGRVRDIECYRKRRLPRARHRQSRSCLAVKGEIGGGWSRSGQAEVIFGPVHESPFKAYKARAQNGMRHRGLQDGPDAPQALQSASASSLSPQRVASSTEAIAEFCPEDARAGAEVFLGGEGRAVEFKAQSLLNPRPSSDNTMGCKFKGPSGLGQSLGGTKPSGMEVCSRREAIEARKGKAPAVHMRDATQEEETTITKKTWSTLFPPSADRRQGHRCCSEPIFTRGSSSSSEGRIMEEEFGMGSQMKRGTRVNPLSSCLLAGTLSKVDTSASRVELKGGLSGRAGLDPRGYSVMGSPSNPIIRGKGLIFEGFCEIPGAKILEVCQPSSSQTPESPFLPSCSPVSPLTNPSGPILPSSVPLSQSPTDDQGISKFFYEKGGVDYLNHGDIPDRGEEENQCALSNLMTESCTPKEVSGDFLIDGLSPGKMAKVREVLGSLDIKVYSRRKSRGPLGH</sequence>
<organism evidence="2 3">
    <name type="scientific">Vitis vinifera</name>
    <name type="common">Grape</name>
    <dbReference type="NCBI Taxonomy" id="29760"/>
    <lineage>
        <taxon>Eukaryota</taxon>
        <taxon>Viridiplantae</taxon>
        <taxon>Streptophyta</taxon>
        <taxon>Embryophyta</taxon>
        <taxon>Tracheophyta</taxon>
        <taxon>Spermatophyta</taxon>
        <taxon>Magnoliopsida</taxon>
        <taxon>eudicotyledons</taxon>
        <taxon>Gunneridae</taxon>
        <taxon>Pentapetalae</taxon>
        <taxon>rosids</taxon>
        <taxon>Vitales</taxon>
        <taxon>Vitaceae</taxon>
        <taxon>Viteae</taxon>
        <taxon>Vitis</taxon>
    </lineage>
</organism>
<evidence type="ECO:0000313" key="3">
    <source>
        <dbReference type="Proteomes" id="UP000288805"/>
    </source>
</evidence>
<feature type="region of interest" description="Disordered" evidence="1">
    <location>
        <begin position="451"/>
        <end position="479"/>
    </location>
</feature>
<gene>
    <name evidence="2" type="ORF">CK203_085976</name>
</gene>
<dbReference type="Proteomes" id="UP000288805">
    <property type="component" value="Unassembled WGS sequence"/>
</dbReference>
<name>A0A438DVM7_VITVI</name>
<proteinExistence type="predicted"/>
<evidence type="ECO:0000313" key="2">
    <source>
        <dbReference type="EMBL" id="RVW39482.1"/>
    </source>
</evidence>
<protein>
    <submittedName>
        <fullName evidence="2">Uncharacterized protein</fullName>
    </submittedName>
</protein>
<comment type="caution">
    <text evidence="2">The sequence shown here is derived from an EMBL/GenBank/DDBJ whole genome shotgun (WGS) entry which is preliminary data.</text>
</comment>
<dbReference type="AlphaFoldDB" id="A0A438DVM7"/>
<accession>A0A438DVM7</accession>